<dbReference type="AlphaFoldDB" id="A0AAE9JFN7"/>
<dbReference type="InterPro" id="IPR022742">
    <property type="entry name" value="Hydrolase_4"/>
</dbReference>
<evidence type="ECO:0000259" key="2">
    <source>
        <dbReference type="Pfam" id="PF12146"/>
    </source>
</evidence>
<dbReference type="SUPFAM" id="SSF53474">
    <property type="entry name" value="alpha/beta-Hydrolases"/>
    <property type="match status" value="1"/>
</dbReference>
<reference evidence="3 4" key="1">
    <citation type="submission" date="2022-04" db="EMBL/GenBank/DDBJ databases">
        <title>Chromosome-level reference genomes for two strains of Caenorhabditis briggsae: an improved platform for comparative genomics.</title>
        <authorList>
            <person name="Stevens L."/>
            <person name="Andersen E."/>
        </authorList>
    </citation>
    <scope>NUCLEOTIDE SEQUENCE [LARGE SCALE GENOMIC DNA]</scope>
    <source>
        <strain evidence="3">VX34</strain>
        <tissue evidence="3">Whole-organism</tissue>
    </source>
</reference>
<accession>A0AAE9JFN7</accession>
<dbReference type="PANTHER" id="PTHR12277:SF41">
    <property type="entry name" value="SERINE AMINOPEPTIDASE S33 DOMAIN-CONTAINING PROTEIN"/>
    <property type="match status" value="1"/>
</dbReference>
<evidence type="ECO:0000313" key="4">
    <source>
        <dbReference type="Proteomes" id="UP000829354"/>
    </source>
</evidence>
<sequence length="475" mass="54205">MSNSKDDQNKEKSVMNSNRSPPREASKLLSLDVTQEISGPENNSSPDFKIDKIDKNENVHHRNTIVLSGYSSRRVKYKKNEPSDGAVDIDADLVRNDRTLRDEDWFLEKIEKCKAKKLQRICVCPLPRCYRIIDAIDGFKGTWQRIKRFCFITCCPPCCCIIQRSAFWPPRREYYFFIPPPNDVSIEVNEESEAILMTARKKKLKKMKRAKKCVPGQMYRFGLSHPCADDVKYVNAFTVKTAKKNTLGCVYIPCPDNRPPRFTLLYSHPNGSDLSDHLVGVPSLTDIARFYRCEVYSYDYSGYGISGGFASEANLYADIRAVYEHITIEKHVDPSRLILLGYSIGSAATVELLRHHQNETNTKKAAGVILQAPPTSILRVIGGMVGRKKHLNKPTCCMDRFVTIDKIPEVEIPILVIHGKEDKTVPIEHGELICQKAVTTVPPEWVPEAAHDNIENCREVWKRIRRFVKVEIKMK</sequence>
<proteinExistence type="predicted"/>
<dbReference type="InterPro" id="IPR029058">
    <property type="entry name" value="AB_hydrolase_fold"/>
</dbReference>
<feature type="compositionally biased region" description="Polar residues" evidence="1">
    <location>
        <begin position="32"/>
        <end position="46"/>
    </location>
</feature>
<dbReference type="EMBL" id="CP092623">
    <property type="protein sequence ID" value="UMM26588.1"/>
    <property type="molecule type" value="Genomic_DNA"/>
</dbReference>
<dbReference type="Gene3D" id="3.40.50.1820">
    <property type="entry name" value="alpha/beta hydrolase"/>
    <property type="match status" value="1"/>
</dbReference>
<keyword evidence="4" id="KW-1185">Reference proteome</keyword>
<feature type="compositionally biased region" description="Basic and acidic residues" evidence="1">
    <location>
        <begin position="1"/>
        <end position="13"/>
    </location>
</feature>
<gene>
    <name evidence="3" type="ORF">L5515_010224</name>
</gene>
<feature type="region of interest" description="Disordered" evidence="1">
    <location>
        <begin position="1"/>
        <end position="54"/>
    </location>
</feature>
<protein>
    <recommendedName>
        <fullName evidence="2">Serine aminopeptidase S33 domain-containing protein</fullName>
    </recommendedName>
</protein>
<evidence type="ECO:0000256" key="1">
    <source>
        <dbReference type="SAM" id="MobiDB-lite"/>
    </source>
</evidence>
<organism evidence="3 4">
    <name type="scientific">Caenorhabditis briggsae</name>
    <dbReference type="NCBI Taxonomy" id="6238"/>
    <lineage>
        <taxon>Eukaryota</taxon>
        <taxon>Metazoa</taxon>
        <taxon>Ecdysozoa</taxon>
        <taxon>Nematoda</taxon>
        <taxon>Chromadorea</taxon>
        <taxon>Rhabditida</taxon>
        <taxon>Rhabditina</taxon>
        <taxon>Rhabditomorpha</taxon>
        <taxon>Rhabditoidea</taxon>
        <taxon>Rhabditidae</taxon>
        <taxon>Peloderinae</taxon>
        <taxon>Caenorhabditis</taxon>
    </lineage>
</organism>
<dbReference type="PANTHER" id="PTHR12277">
    <property type="entry name" value="ALPHA/BETA HYDROLASE DOMAIN-CONTAINING PROTEIN"/>
    <property type="match status" value="1"/>
</dbReference>
<dbReference type="Pfam" id="PF12146">
    <property type="entry name" value="Hydrolase_4"/>
    <property type="match status" value="1"/>
</dbReference>
<name>A0AAE9JFN7_CAEBR</name>
<feature type="domain" description="Serine aminopeptidase S33" evidence="2">
    <location>
        <begin position="294"/>
        <end position="376"/>
    </location>
</feature>
<dbReference type="Proteomes" id="UP000829354">
    <property type="component" value="Chromosome IV"/>
</dbReference>
<evidence type="ECO:0000313" key="3">
    <source>
        <dbReference type="EMBL" id="UMM26588.1"/>
    </source>
</evidence>